<gene>
    <name evidence="2" type="ORF">ENJ98_00015</name>
</gene>
<dbReference type="PANTHER" id="PTHR12526:SF608">
    <property type="entry name" value="PELF"/>
    <property type="match status" value="1"/>
</dbReference>
<dbReference type="AlphaFoldDB" id="A0A7C5MU25"/>
<dbReference type="NCBIfam" id="NF038011">
    <property type="entry name" value="PelF"/>
    <property type="match status" value="1"/>
</dbReference>
<dbReference type="EMBL" id="DROM01000002">
    <property type="protein sequence ID" value="HHH12598.1"/>
    <property type="molecule type" value="Genomic_DNA"/>
</dbReference>
<dbReference type="InterPro" id="IPR047691">
    <property type="entry name" value="PelF-like"/>
</dbReference>
<reference evidence="2" key="1">
    <citation type="journal article" date="2020" name="mSystems">
        <title>Genome- and Community-Level Interaction Insights into Carbon Utilization and Element Cycling Functions of Hydrothermarchaeota in Hydrothermal Sediment.</title>
        <authorList>
            <person name="Zhou Z."/>
            <person name="Liu Y."/>
            <person name="Xu W."/>
            <person name="Pan J."/>
            <person name="Luo Z.H."/>
            <person name="Li M."/>
        </authorList>
    </citation>
    <scope>NUCLEOTIDE SEQUENCE [LARGE SCALE GENOMIC DNA]</scope>
    <source>
        <strain evidence="2">HyVt-535</strain>
    </source>
</reference>
<dbReference type="InterPro" id="IPR022622">
    <property type="entry name" value="DUF3492"/>
</dbReference>
<dbReference type="CDD" id="cd03813">
    <property type="entry name" value="GT4-like"/>
    <property type="match status" value="1"/>
</dbReference>
<evidence type="ECO:0000259" key="1">
    <source>
        <dbReference type="Pfam" id="PF11997"/>
    </source>
</evidence>
<protein>
    <submittedName>
        <fullName evidence="2">DUF3492 domain-containing protein</fullName>
    </submittedName>
</protein>
<feature type="domain" description="DUF3492" evidence="1">
    <location>
        <begin position="14"/>
        <end position="294"/>
    </location>
</feature>
<dbReference type="PANTHER" id="PTHR12526">
    <property type="entry name" value="GLYCOSYLTRANSFERASE"/>
    <property type="match status" value="1"/>
</dbReference>
<organism evidence="2">
    <name type="scientific">Thiolapillus brandeum</name>
    <dbReference type="NCBI Taxonomy" id="1076588"/>
    <lineage>
        <taxon>Bacteria</taxon>
        <taxon>Pseudomonadati</taxon>
        <taxon>Pseudomonadota</taxon>
        <taxon>Gammaproteobacteria</taxon>
        <taxon>Chromatiales</taxon>
        <taxon>Sedimenticolaceae</taxon>
        <taxon>Thiolapillus</taxon>
    </lineage>
</organism>
<accession>A0A7C5MU25</accession>
<proteinExistence type="predicted"/>
<dbReference type="Proteomes" id="UP000886100">
    <property type="component" value="Unassembled WGS sequence"/>
</dbReference>
<dbReference type="SUPFAM" id="SSF53756">
    <property type="entry name" value="UDP-Glycosyltransferase/glycogen phosphorylase"/>
    <property type="match status" value="1"/>
</dbReference>
<dbReference type="Gene3D" id="3.40.50.2000">
    <property type="entry name" value="Glycogen Phosphorylase B"/>
    <property type="match status" value="2"/>
</dbReference>
<sequence>MNEWNRVIDSGRPADIALLLEGTYPYVSGGVSSWVHQIINGFPMFSFSLVFLGGSPKHYGEIKYPLPANVRHLERHYLMESWQETAIQPRRGKAAVFSHIRELHEGLRRRHQELPQEVIDGALRALGRKGQLSREDFLFSEEAWSMITDHYERFCTDPSFVDYFWTVRTMHAPMFLLSEIADGMPQARMVHSVSTGYAGLLGVLAHRRRGLPFLLTEHGIYTKERKIDLAQADWISDAREAFGGSLDDDVSYIRRLWIRFFEGIGRLAYDAAEVIVSLYEGNRQRQIADGADPQRCRIIPNGIDLERFLPVRQTRPSTPRPILGLIGRVVPIKDIKTFIRAMRGVCNAIPEAEGWIIGPEDEDPEYAQECRNLVASLGLENRVRFLGFRRVEEVLSEIGLLVLTSISEALPLVILEGFAAGVPALATDVGACRDLIEGGIPEDRAIGRAGAVVSIANPEETAAAAIALLGDVERWQAARAAGMERVERYYTQPQMYQHYLELYRHCMLSGATGERGTG</sequence>
<evidence type="ECO:0000313" key="2">
    <source>
        <dbReference type="EMBL" id="HHH12598.1"/>
    </source>
</evidence>
<comment type="caution">
    <text evidence="2">The sequence shown here is derived from an EMBL/GenBank/DDBJ whole genome shotgun (WGS) entry which is preliminary data.</text>
</comment>
<name>A0A7C5MU25_9GAMM</name>
<dbReference type="Pfam" id="PF13692">
    <property type="entry name" value="Glyco_trans_1_4"/>
    <property type="match status" value="1"/>
</dbReference>
<dbReference type="Pfam" id="PF11997">
    <property type="entry name" value="DUF3492"/>
    <property type="match status" value="1"/>
</dbReference>